<feature type="compositionally biased region" description="Basic and acidic residues" evidence="1">
    <location>
        <begin position="45"/>
        <end position="62"/>
    </location>
</feature>
<evidence type="ECO:0000256" key="1">
    <source>
        <dbReference type="SAM" id="MobiDB-lite"/>
    </source>
</evidence>
<evidence type="ECO:0000313" key="2">
    <source>
        <dbReference type="EMBL" id="MCK0197404.1"/>
    </source>
</evidence>
<accession>A0ABT0DC01</accession>
<name>A0ABT0DC01_9HYPH</name>
<proteinExistence type="predicted"/>
<feature type="region of interest" description="Disordered" evidence="1">
    <location>
        <begin position="1"/>
        <end position="73"/>
    </location>
</feature>
<reference evidence="2 3" key="1">
    <citation type="submission" date="2022-04" db="EMBL/GenBank/DDBJ databases">
        <authorList>
            <person name="Grouzdev D.S."/>
            <person name="Pantiukh K.S."/>
            <person name="Krutkina M.S."/>
        </authorList>
    </citation>
    <scope>NUCLEOTIDE SEQUENCE [LARGE SCALE GENOMIC DNA]</scope>
    <source>
        <strain evidence="2 3">6x-1</strain>
    </source>
</reference>
<gene>
    <name evidence="2" type="ORF">MWN34_10815</name>
</gene>
<dbReference type="RefSeq" id="WP_247029131.1">
    <property type="nucleotide sequence ID" value="NZ_JALKCH010000006.1"/>
</dbReference>
<dbReference type="InterPro" id="IPR018691">
    <property type="entry name" value="DUF2188"/>
</dbReference>
<comment type="caution">
    <text evidence="2">The sequence shown here is derived from an EMBL/GenBank/DDBJ whole genome shotgun (WGS) entry which is preliminary data.</text>
</comment>
<dbReference type="EMBL" id="JALKCH010000006">
    <property type="protein sequence ID" value="MCK0197404.1"/>
    <property type="molecule type" value="Genomic_DNA"/>
</dbReference>
<evidence type="ECO:0000313" key="3">
    <source>
        <dbReference type="Proteomes" id="UP001203284"/>
    </source>
</evidence>
<organism evidence="2 3">
    <name type="scientific">Ancylobacter crimeensis</name>
    <dbReference type="NCBI Taxonomy" id="2579147"/>
    <lineage>
        <taxon>Bacteria</taxon>
        <taxon>Pseudomonadati</taxon>
        <taxon>Pseudomonadota</taxon>
        <taxon>Alphaproteobacteria</taxon>
        <taxon>Hyphomicrobiales</taxon>
        <taxon>Xanthobacteraceae</taxon>
        <taxon>Ancylobacter</taxon>
    </lineage>
</organism>
<feature type="compositionally biased region" description="Polar residues" evidence="1">
    <location>
        <begin position="28"/>
        <end position="39"/>
    </location>
</feature>
<dbReference type="Proteomes" id="UP001203284">
    <property type="component" value="Unassembled WGS sequence"/>
</dbReference>
<protein>
    <submittedName>
        <fullName evidence="2">DUF2188 domain-containing protein</fullName>
    </submittedName>
</protein>
<keyword evidence="3" id="KW-1185">Reference proteome</keyword>
<dbReference type="Pfam" id="PF09954">
    <property type="entry name" value="DUF2188"/>
    <property type="match status" value="1"/>
</dbReference>
<sequence>MSKRIHVVPHPDGWATRREGASRAGSVHDTQAEASQAARSTAIREGGEVIIHRPDGRIRDADSYGNDPFPPKG</sequence>